<accession>A0A1Y5F9G6</accession>
<reference evidence="3" key="1">
    <citation type="journal article" date="2017" name="Proc. Natl. Acad. Sci. U.S.A.">
        <title>Simulation of Deepwater Horizon oil plume reveals substrate specialization within a complex community of hydrocarbon-degraders.</title>
        <authorList>
            <person name="Hu P."/>
            <person name="Dubinsky E.A."/>
            <person name="Probst A.J."/>
            <person name="Wang J."/>
            <person name="Sieber C.M.K."/>
            <person name="Tom L.M."/>
            <person name="Gardinali P."/>
            <person name="Banfield J.F."/>
            <person name="Atlas R.M."/>
            <person name="Andersen G.L."/>
        </authorList>
    </citation>
    <scope>NUCLEOTIDE SEQUENCE [LARGE SCALE GENOMIC DNA]</scope>
</reference>
<evidence type="ECO:0000313" key="2">
    <source>
        <dbReference type="EMBL" id="OUR97756.1"/>
    </source>
</evidence>
<organism evidence="2 3">
    <name type="scientific">Halobacteriovorax marinus</name>
    <dbReference type="NCBI Taxonomy" id="97084"/>
    <lineage>
        <taxon>Bacteria</taxon>
        <taxon>Pseudomonadati</taxon>
        <taxon>Bdellovibrionota</taxon>
        <taxon>Bacteriovoracia</taxon>
        <taxon>Bacteriovoracales</taxon>
        <taxon>Halobacteriovoraceae</taxon>
        <taxon>Halobacteriovorax</taxon>
    </lineage>
</organism>
<keyword evidence="1" id="KW-0472">Membrane</keyword>
<protein>
    <submittedName>
        <fullName evidence="2">Uncharacterized protein</fullName>
    </submittedName>
</protein>
<feature type="transmembrane region" description="Helical" evidence="1">
    <location>
        <begin position="70"/>
        <end position="93"/>
    </location>
</feature>
<gene>
    <name evidence="2" type="ORF">A9Q84_06030</name>
</gene>
<dbReference type="AlphaFoldDB" id="A0A1Y5F9G6"/>
<sequence>MYMFPVSEEETDRIDFIESSAGKAIVVKSYGLPLIFWGYLTAILVVMGFMFLAVNTPIQKLLATGDPINVALSIAVLFVLIGLPLTLVCLYFYEKSIVKQGSELSLVHKVFWIAVWKKKIVLKDSHSIELNHFMDSPNVAKMKSDSTMKGFENKGYYELYATNNQDDRIFIDRHSRKADMVKLRDLLKKF</sequence>
<keyword evidence="1" id="KW-0812">Transmembrane</keyword>
<comment type="caution">
    <text evidence="2">The sequence shown here is derived from an EMBL/GenBank/DDBJ whole genome shotgun (WGS) entry which is preliminary data.</text>
</comment>
<evidence type="ECO:0000256" key="1">
    <source>
        <dbReference type="SAM" id="Phobius"/>
    </source>
</evidence>
<name>A0A1Y5F9G6_9BACT</name>
<evidence type="ECO:0000313" key="3">
    <source>
        <dbReference type="Proteomes" id="UP000196531"/>
    </source>
</evidence>
<dbReference type="EMBL" id="MAAO01000005">
    <property type="protein sequence ID" value="OUR97756.1"/>
    <property type="molecule type" value="Genomic_DNA"/>
</dbReference>
<feature type="transmembrane region" description="Helical" evidence="1">
    <location>
        <begin position="36"/>
        <end position="58"/>
    </location>
</feature>
<proteinExistence type="predicted"/>
<dbReference type="Proteomes" id="UP000196531">
    <property type="component" value="Unassembled WGS sequence"/>
</dbReference>
<keyword evidence="1" id="KW-1133">Transmembrane helix</keyword>